<dbReference type="EnsemblBacteria" id="CAK03772">
    <property type="protein sequence ID" value="CAK03772"/>
    <property type="gene ID" value="pRL90061"/>
</dbReference>
<dbReference type="GO" id="GO:0030246">
    <property type="term" value="F:carbohydrate binding"/>
    <property type="evidence" value="ECO:0007669"/>
    <property type="project" value="InterPro"/>
</dbReference>
<organism evidence="1 2">
    <name type="scientific">Rhizobium johnstonii (strain DSM 114642 / LMG 32736 / 3841)</name>
    <name type="common">Rhizobium leguminosarum bv. viciae</name>
    <dbReference type="NCBI Taxonomy" id="216596"/>
    <lineage>
        <taxon>Bacteria</taxon>
        <taxon>Pseudomonadati</taxon>
        <taxon>Pseudomonadota</taxon>
        <taxon>Alphaproteobacteria</taxon>
        <taxon>Hyphomicrobiales</taxon>
        <taxon>Rhizobiaceae</taxon>
        <taxon>Rhizobium/Agrobacterium group</taxon>
        <taxon>Rhizobium</taxon>
        <taxon>Rhizobium johnstonii</taxon>
    </lineage>
</organism>
<reference evidence="1 2" key="1">
    <citation type="journal article" date="2006" name="Genome Biol.">
        <title>The genome of Rhizobium leguminosarum has recognizable core and accessory components.</title>
        <authorList>
            <person name="Young J.W."/>
            <person name="Crossman L.C."/>
            <person name="Johnston A.W.B."/>
            <person name="Thomson N.R."/>
            <person name="Ghazoui Z.F."/>
            <person name="Hull K.H."/>
            <person name="Wexler M."/>
            <person name="Curson A.R.J."/>
            <person name="Todd J.D."/>
            <person name="Poole P.S."/>
            <person name="Mauchline T.H."/>
            <person name="East A.K."/>
            <person name="Quail M.A."/>
            <person name="Churcher C."/>
            <person name="Arrowsmith C."/>
            <person name="Cherevach A."/>
            <person name="Chillingworth T."/>
            <person name="Clarke K."/>
            <person name="Cronin A."/>
            <person name="Davis P."/>
            <person name="Fraser A."/>
            <person name="Hance Z."/>
            <person name="Hauser H."/>
            <person name="Jagels K."/>
            <person name="Moule S."/>
            <person name="Mungall K."/>
            <person name="Norbertczak H."/>
            <person name="Rabbinowitsch E."/>
            <person name="Sanders M."/>
            <person name="Simmonds M."/>
            <person name="Whitehead S."/>
            <person name="Parkhill J."/>
        </authorList>
    </citation>
    <scope>NUCLEOTIDE SEQUENCE [LARGE SCALE GENOMIC DNA]</scope>
    <source>
        <strain evidence="2">DSM 114642 / LMG 32736 / 3841</strain>
    </source>
</reference>
<dbReference type="SUPFAM" id="SSF74650">
    <property type="entry name" value="Galactose mutarotase-like"/>
    <property type="match status" value="1"/>
</dbReference>
<evidence type="ECO:0000313" key="1">
    <source>
        <dbReference type="EMBL" id="CAK03772.1"/>
    </source>
</evidence>
<dbReference type="GO" id="GO:0016853">
    <property type="term" value="F:isomerase activity"/>
    <property type="evidence" value="ECO:0007669"/>
    <property type="project" value="InterPro"/>
</dbReference>
<dbReference type="PANTHER" id="PTHR11122">
    <property type="entry name" value="APOSPORY-ASSOCIATED PROTEIN C-RELATED"/>
    <property type="match status" value="1"/>
</dbReference>
<dbReference type="KEGG" id="rle:pRL90061"/>
<dbReference type="Gene3D" id="2.70.98.10">
    <property type="match status" value="1"/>
</dbReference>
<dbReference type="InterPro" id="IPR008183">
    <property type="entry name" value="Aldose_1/G6P_1-epimerase"/>
</dbReference>
<dbReference type="HOGENOM" id="CLU_057834_1_0_5"/>
<dbReference type="PANTHER" id="PTHR11122:SF13">
    <property type="entry name" value="GLUCOSE-6-PHOSPHATE 1-EPIMERASE"/>
    <property type="match status" value="1"/>
</dbReference>
<dbReference type="CDD" id="cd09024">
    <property type="entry name" value="Aldose_epim_lacX"/>
    <property type="match status" value="1"/>
</dbReference>
<keyword evidence="2" id="KW-1185">Reference proteome</keyword>
<protein>
    <submittedName>
        <fullName evidence="1">Aldose epimerase family protein</fullName>
    </submittedName>
</protein>
<evidence type="ECO:0000313" key="2">
    <source>
        <dbReference type="Proteomes" id="UP000006575"/>
    </source>
</evidence>
<dbReference type="EMBL" id="AM236083">
    <property type="protein sequence ID" value="CAK03772.1"/>
    <property type="molecule type" value="Genomic_DNA"/>
</dbReference>
<geneLocation type="plasmid" evidence="1 2">
    <name>pRL9</name>
</geneLocation>
<name>Q1M8N0_RHIJ3</name>
<gene>
    <name evidence="1" type="ordered locus">pRL90061</name>
</gene>
<dbReference type="InterPro" id="IPR014718">
    <property type="entry name" value="GH-type_carb-bd"/>
</dbReference>
<dbReference type="InterPro" id="IPR037481">
    <property type="entry name" value="LacX"/>
</dbReference>
<dbReference type="GO" id="GO:0005975">
    <property type="term" value="P:carbohydrate metabolic process"/>
    <property type="evidence" value="ECO:0007669"/>
    <property type="project" value="InterPro"/>
</dbReference>
<proteinExistence type="predicted"/>
<dbReference type="Proteomes" id="UP000006575">
    <property type="component" value="Plasmid pRL9"/>
</dbReference>
<accession>Q1M8N0</accession>
<dbReference type="Pfam" id="PF01263">
    <property type="entry name" value="Aldose_epim"/>
    <property type="match status" value="1"/>
</dbReference>
<dbReference type="AlphaFoldDB" id="Q1M8N0"/>
<dbReference type="InterPro" id="IPR011013">
    <property type="entry name" value="Gal_mutarotase_sf_dom"/>
</dbReference>
<sequence length="301" mass="31951">MAGCRTNAKGNAMPISIRIGNQDLTVDVSSLGAEMQALTSGDGRSWLWTGDAAFWTGRSPILFPIVGKAPDDKIAIDGTVYPMAQHGFARRSEFALAASTETMCRFELAASEATRAVYPFDFQLAVVHAVEGRALTVTAEVTNRDPKPMPFGLGFHSAFAWPLPGASGRDHIVTLDNKGEPALVRLEGGLINPAPLPSPFNAGRLVLDHSMFEQDAMIFPDGAGEGLAYGSEGGPAMRFHFKNLPNLALWTKPGAPFLCIEPWHGTAAEAGASSELSKRPSTTILAPGAVASFAFTVEIPQ</sequence>
<keyword evidence="1" id="KW-0614">Plasmid</keyword>